<accession>A0AAV0Z6T3</accession>
<comment type="similarity">
    <text evidence="10">Belongs to the dynein light chain family.</text>
</comment>
<keyword evidence="5 10" id="KW-0493">Microtubule</keyword>
<dbReference type="SMART" id="SM01375">
    <property type="entry name" value="Dynein_light"/>
    <property type="match status" value="1"/>
</dbReference>
<dbReference type="Proteomes" id="UP001157006">
    <property type="component" value="Chromosome 1S"/>
</dbReference>
<organism evidence="12 13">
    <name type="scientific">Vicia faba</name>
    <name type="common">Broad bean</name>
    <name type="synonym">Faba vulgaris</name>
    <dbReference type="NCBI Taxonomy" id="3906"/>
    <lineage>
        <taxon>Eukaryota</taxon>
        <taxon>Viridiplantae</taxon>
        <taxon>Streptophyta</taxon>
        <taxon>Embryophyta</taxon>
        <taxon>Tracheophyta</taxon>
        <taxon>Spermatophyta</taxon>
        <taxon>Magnoliopsida</taxon>
        <taxon>eudicotyledons</taxon>
        <taxon>Gunneridae</taxon>
        <taxon>Pentapetalae</taxon>
        <taxon>rosids</taxon>
        <taxon>fabids</taxon>
        <taxon>Fabales</taxon>
        <taxon>Fabaceae</taxon>
        <taxon>Papilionoideae</taxon>
        <taxon>50 kb inversion clade</taxon>
        <taxon>NPAAA clade</taxon>
        <taxon>Hologalegina</taxon>
        <taxon>IRL clade</taxon>
        <taxon>Fabeae</taxon>
        <taxon>Vicia</taxon>
    </lineage>
</organism>
<evidence type="ECO:0000256" key="4">
    <source>
        <dbReference type="ARBA" id="ARBA00022490"/>
    </source>
</evidence>
<dbReference type="GO" id="GO:0007017">
    <property type="term" value="P:microtubule-based process"/>
    <property type="evidence" value="ECO:0007669"/>
    <property type="project" value="InterPro"/>
</dbReference>
<dbReference type="Pfam" id="PF01221">
    <property type="entry name" value="Dynein_light"/>
    <property type="match status" value="1"/>
</dbReference>
<keyword evidence="10" id="KW-0505">Motor protein</keyword>
<protein>
    <recommendedName>
        <fullName evidence="10">Dynein light chain</fullName>
    </recommendedName>
</protein>
<dbReference type="PANTHER" id="PTHR11886:SF35">
    <property type="entry name" value="DYNEIN LIGHT CHAIN"/>
    <property type="match status" value="1"/>
</dbReference>
<keyword evidence="3" id="KW-0813">Transport</keyword>
<reference evidence="12 13" key="1">
    <citation type="submission" date="2023-01" db="EMBL/GenBank/DDBJ databases">
        <authorList>
            <person name="Kreplak J."/>
        </authorList>
    </citation>
    <scope>NUCLEOTIDE SEQUENCE [LARGE SCALE GENOMIC DNA]</scope>
</reference>
<dbReference type="GO" id="GO:0005634">
    <property type="term" value="C:nucleus"/>
    <property type="evidence" value="ECO:0007669"/>
    <property type="project" value="UniProtKB-SubCell"/>
</dbReference>
<dbReference type="InterPro" id="IPR037177">
    <property type="entry name" value="DLC_sf"/>
</dbReference>
<dbReference type="InterPro" id="IPR001372">
    <property type="entry name" value="Dynein_light_chain_typ-1/2"/>
</dbReference>
<dbReference type="SUPFAM" id="SSF54648">
    <property type="entry name" value="DLC"/>
    <property type="match status" value="1"/>
</dbReference>
<evidence type="ECO:0000256" key="3">
    <source>
        <dbReference type="ARBA" id="ARBA00022448"/>
    </source>
</evidence>
<evidence type="ECO:0000313" key="12">
    <source>
        <dbReference type="EMBL" id="CAI8593073.1"/>
    </source>
</evidence>
<evidence type="ECO:0000313" key="13">
    <source>
        <dbReference type="Proteomes" id="UP001157006"/>
    </source>
</evidence>
<evidence type="ECO:0000256" key="1">
    <source>
        <dbReference type="ARBA" id="ARBA00004123"/>
    </source>
</evidence>
<evidence type="ECO:0000256" key="7">
    <source>
        <dbReference type="ARBA" id="ARBA00022927"/>
    </source>
</evidence>
<evidence type="ECO:0000256" key="8">
    <source>
        <dbReference type="ARBA" id="ARBA00023212"/>
    </source>
</evidence>
<dbReference type="CDD" id="cd21450">
    <property type="entry name" value="DLC-like_DYNLL1-like"/>
    <property type="match status" value="1"/>
</dbReference>
<evidence type="ECO:0000256" key="2">
    <source>
        <dbReference type="ARBA" id="ARBA00004245"/>
    </source>
</evidence>
<keyword evidence="8 10" id="KW-0206">Cytoskeleton</keyword>
<keyword evidence="4 10" id="KW-0963">Cytoplasm</keyword>
<evidence type="ECO:0000256" key="6">
    <source>
        <dbReference type="ARBA" id="ARBA00022816"/>
    </source>
</evidence>
<dbReference type="EMBL" id="OX451735">
    <property type="protein sequence ID" value="CAI8593073.1"/>
    <property type="molecule type" value="Genomic_DNA"/>
</dbReference>
<dbReference type="GO" id="GO:0051028">
    <property type="term" value="P:mRNA transport"/>
    <property type="evidence" value="ECO:0007669"/>
    <property type="project" value="UniProtKB-KW"/>
</dbReference>
<comment type="subcellular location">
    <subcellularLocation>
        <location evidence="2 10">Cytoplasm</location>
        <location evidence="2 10">Cytoskeleton</location>
    </subcellularLocation>
    <subcellularLocation>
        <location evidence="1">Nucleus</location>
    </subcellularLocation>
</comment>
<dbReference type="GO" id="GO:0045505">
    <property type="term" value="F:dynein intermediate chain binding"/>
    <property type="evidence" value="ECO:0007669"/>
    <property type="project" value="TreeGrafter"/>
</dbReference>
<name>A0AAV0Z6T3_VICFA</name>
<dbReference type="PANTHER" id="PTHR11886">
    <property type="entry name" value="DYNEIN LIGHT CHAIN"/>
    <property type="match status" value="1"/>
</dbReference>
<evidence type="ECO:0000256" key="9">
    <source>
        <dbReference type="ARBA" id="ARBA00023242"/>
    </source>
</evidence>
<keyword evidence="10" id="KW-0243">Dynein</keyword>
<dbReference type="AlphaFoldDB" id="A0AAV0Z6T3"/>
<evidence type="ECO:0000256" key="10">
    <source>
        <dbReference type="RuleBase" id="RU365010"/>
    </source>
</evidence>
<keyword evidence="6" id="KW-0509">mRNA transport</keyword>
<evidence type="ECO:0000256" key="11">
    <source>
        <dbReference type="SAM" id="MobiDB-lite"/>
    </source>
</evidence>
<sequence length="131" mass="14846">MAKKNKSKKNKNKNLDEASSSNLIPNSPPPPLLLLLLPPHPPPVRPKRTIADQRLYNKMEKEALAIATTAFTKYDCDSSIAEEIKTEFDSRYGPTWHCIVGSSFVSNVSYEPHFYFFLYIAPKDILLFKCG</sequence>
<feature type="compositionally biased region" description="Basic residues" evidence="11">
    <location>
        <begin position="1"/>
        <end position="12"/>
    </location>
</feature>
<gene>
    <name evidence="12" type="ORF">VFH_I072880</name>
</gene>
<keyword evidence="7" id="KW-0653">Protein transport</keyword>
<keyword evidence="9" id="KW-0539">Nucleus</keyword>
<proteinExistence type="inferred from homology"/>
<feature type="region of interest" description="Disordered" evidence="11">
    <location>
        <begin position="1"/>
        <end position="32"/>
    </location>
</feature>
<dbReference type="FunFam" id="3.30.740.10:FF:000005">
    <property type="entry name" value="Dynein light chain"/>
    <property type="match status" value="1"/>
</dbReference>
<keyword evidence="13" id="KW-1185">Reference proteome</keyword>
<dbReference type="Gene3D" id="3.30.740.10">
    <property type="entry name" value="Protein Inhibitor Of Neuronal Nitric Oxide Synthase"/>
    <property type="match status" value="1"/>
</dbReference>
<dbReference type="GO" id="GO:0005874">
    <property type="term" value="C:microtubule"/>
    <property type="evidence" value="ECO:0007669"/>
    <property type="project" value="UniProtKB-KW"/>
</dbReference>
<dbReference type="GO" id="GO:0005868">
    <property type="term" value="C:cytoplasmic dynein complex"/>
    <property type="evidence" value="ECO:0007669"/>
    <property type="project" value="TreeGrafter"/>
</dbReference>
<dbReference type="GO" id="GO:0015031">
    <property type="term" value="P:protein transport"/>
    <property type="evidence" value="ECO:0007669"/>
    <property type="project" value="UniProtKB-KW"/>
</dbReference>
<evidence type="ECO:0000256" key="5">
    <source>
        <dbReference type="ARBA" id="ARBA00022701"/>
    </source>
</evidence>